<dbReference type="Proteomes" id="UP000030686">
    <property type="component" value="Unassembled WGS sequence"/>
</dbReference>
<dbReference type="EMBL" id="HG792015">
    <property type="protein sequence ID" value="CDM29518.1"/>
    <property type="molecule type" value="Genomic_DNA"/>
</dbReference>
<dbReference type="AlphaFoldDB" id="W6PZ18"/>
<evidence type="ECO:0000313" key="2">
    <source>
        <dbReference type="Proteomes" id="UP000030686"/>
    </source>
</evidence>
<accession>W6PZ18</accession>
<gene>
    <name evidence="1" type="ORF">PROQFM164_S01g003330</name>
</gene>
<evidence type="ECO:0000313" key="1">
    <source>
        <dbReference type="EMBL" id="CDM29518.1"/>
    </source>
</evidence>
<reference evidence="1" key="1">
    <citation type="journal article" date="2014" name="Nat. Commun.">
        <title>Multiple recent horizontal transfers of a large genomic region in cheese making fungi.</title>
        <authorList>
            <person name="Cheeseman K."/>
            <person name="Ropars J."/>
            <person name="Renault P."/>
            <person name="Dupont J."/>
            <person name="Gouzy J."/>
            <person name="Branca A."/>
            <person name="Abraham A.L."/>
            <person name="Ceppi M."/>
            <person name="Conseiller E."/>
            <person name="Debuchy R."/>
            <person name="Malagnac F."/>
            <person name="Goarin A."/>
            <person name="Silar P."/>
            <person name="Lacoste S."/>
            <person name="Sallet E."/>
            <person name="Bensimon A."/>
            <person name="Giraud T."/>
            <person name="Brygoo Y."/>
        </authorList>
    </citation>
    <scope>NUCLEOTIDE SEQUENCE [LARGE SCALE GENOMIC DNA]</scope>
    <source>
        <strain evidence="1">FM164</strain>
    </source>
</reference>
<protein>
    <submittedName>
        <fullName evidence="1">Genomic scaffold, ProqFM164S01</fullName>
    </submittedName>
</protein>
<proteinExistence type="predicted"/>
<organism evidence="1 2">
    <name type="scientific">Penicillium roqueforti (strain FM164)</name>
    <dbReference type="NCBI Taxonomy" id="1365484"/>
    <lineage>
        <taxon>Eukaryota</taxon>
        <taxon>Fungi</taxon>
        <taxon>Dikarya</taxon>
        <taxon>Ascomycota</taxon>
        <taxon>Pezizomycotina</taxon>
        <taxon>Eurotiomycetes</taxon>
        <taxon>Eurotiomycetidae</taxon>
        <taxon>Eurotiales</taxon>
        <taxon>Aspergillaceae</taxon>
        <taxon>Penicillium</taxon>
    </lineage>
</organism>
<sequence>MSLQCDTIVIVTEKITPEDIRHQASLWELSYADRLTILDSRERSRCSDAVAFEPLHGLILDHLLDCAEKGISTILGIAHRTSHIAPRCVLEAEPAIPTAGP</sequence>
<name>W6PZ18_PENRF</name>
<keyword evidence="2" id="KW-1185">Reference proteome</keyword>